<dbReference type="EMBL" id="KZ613957">
    <property type="protein sequence ID" value="PMD33109.1"/>
    <property type="molecule type" value="Genomic_DNA"/>
</dbReference>
<dbReference type="PANTHER" id="PTHR35392:SF2">
    <property type="entry name" value="ZN(II)2CYS6 TRANSCRIPTION FACTOR (EUROFUNG)"/>
    <property type="match status" value="1"/>
</dbReference>
<dbReference type="Proteomes" id="UP000235786">
    <property type="component" value="Unassembled WGS sequence"/>
</dbReference>
<gene>
    <name evidence="3" type="ORF">L207DRAFT_639814</name>
</gene>
<dbReference type="CDD" id="cd00067">
    <property type="entry name" value="GAL4"/>
    <property type="match status" value="1"/>
</dbReference>
<evidence type="ECO:0000313" key="3">
    <source>
        <dbReference type="EMBL" id="PMD33109.1"/>
    </source>
</evidence>
<dbReference type="InterPro" id="IPR052973">
    <property type="entry name" value="Fungal_sec-metab_reg_TF"/>
</dbReference>
<accession>A0A2J6R3R0</accession>
<dbReference type="PANTHER" id="PTHR35392">
    <property type="entry name" value="ZN(II)2CYS6 TRANSCRIPTION FACTOR (EUROFUNG)-RELATED-RELATED"/>
    <property type="match status" value="1"/>
</dbReference>
<evidence type="ECO:0000256" key="1">
    <source>
        <dbReference type="ARBA" id="ARBA00023242"/>
    </source>
</evidence>
<proteinExistence type="predicted"/>
<dbReference type="AlphaFoldDB" id="A0A2J6R3R0"/>
<protein>
    <recommendedName>
        <fullName evidence="2">Zn(2)-C6 fungal-type domain-containing protein</fullName>
    </recommendedName>
</protein>
<dbReference type="InterPro" id="IPR001138">
    <property type="entry name" value="Zn2Cys6_DnaBD"/>
</dbReference>
<reference evidence="3 4" key="1">
    <citation type="submission" date="2016-04" db="EMBL/GenBank/DDBJ databases">
        <title>A degradative enzymes factory behind the ericoid mycorrhizal symbiosis.</title>
        <authorList>
            <consortium name="DOE Joint Genome Institute"/>
            <person name="Martino E."/>
            <person name="Morin E."/>
            <person name="Grelet G."/>
            <person name="Kuo A."/>
            <person name="Kohler A."/>
            <person name="Daghino S."/>
            <person name="Barry K."/>
            <person name="Choi C."/>
            <person name="Cichocki N."/>
            <person name="Clum A."/>
            <person name="Copeland A."/>
            <person name="Hainaut M."/>
            <person name="Haridas S."/>
            <person name="Labutti K."/>
            <person name="Lindquist E."/>
            <person name="Lipzen A."/>
            <person name="Khouja H.-R."/>
            <person name="Murat C."/>
            <person name="Ohm R."/>
            <person name="Olson A."/>
            <person name="Spatafora J."/>
            <person name="Veneault-Fourrey C."/>
            <person name="Henrissat B."/>
            <person name="Grigoriev I."/>
            <person name="Martin F."/>
            <person name="Perotto S."/>
        </authorList>
    </citation>
    <scope>NUCLEOTIDE SEQUENCE [LARGE SCALE GENOMIC DNA]</scope>
    <source>
        <strain evidence="3 4">F</strain>
    </source>
</reference>
<keyword evidence="1" id="KW-0539">Nucleus</keyword>
<dbReference type="GO" id="GO:0000981">
    <property type="term" value="F:DNA-binding transcription factor activity, RNA polymerase II-specific"/>
    <property type="evidence" value="ECO:0007669"/>
    <property type="project" value="InterPro"/>
</dbReference>
<name>A0A2J6R3R0_HYAVF</name>
<keyword evidence="4" id="KW-1185">Reference proteome</keyword>
<dbReference type="InterPro" id="IPR036864">
    <property type="entry name" value="Zn2-C6_fun-type_DNA-bd_sf"/>
</dbReference>
<dbReference type="GO" id="GO:0008270">
    <property type="term" value="F:zinc ion binding"/>
    <property type="evidence" value="ECO:0007669"/>
    <property type="project" value="InterPro"/>
</dbReference>
<evidence type="ECO:0000313" key="4">
    <source>
        <dbReference type="Proteomes" id="UP000235786"/>
    </source>
</evidence>
<dbReference type="Pfam" id="PF00172">
    <property type="entry name" value="Zn_clus"/>
    <property type="match status" value="1"/>
</dbReference>
<sequence>MAFPTNDKSMMSLEMPESGFTCFATRVDVTPRRRAKFDPQRREKVKGVRRRGACLRCRILKIPCSRDDPCATCMSLALAASSALERKVLRWSDCIRTSLTDVSIFTHTLPPQEGRQEILGQQTVLRSTPVQLGFLDHLTWEIDPFTEECARWISDPDLNNICQVGVMSSLQFQTLIKASVGEAASNDFQSMIYAISLAHTQPKTGAKHMYTALELQGIGSLGGERLLSFLEKRLTAQSLGTLSKNELQVLFLMIVGTILAIGYAQPVTESPPFPPMESDESSLKAPQTLYTAMQHHLCRTLAHYIIYLSSKLGLPIASTKEKFILEFAHSLWNKESQYIETIEGEIHWQTTKIN</sequence>
<evidence type="ECO:0000259" key="2">
    <source>
        <dbReference type="Pfam" id="PF00172"/>
    </source>
</evidence>
<dbReference type="SUPFAM" id="SSF57701">
    <property type="entry name" value="Zn2/Cys6 DNA-binding domain"/>
    <property type="match status" value="1"/>
</dbReference>
<feature type="domain" description="Zn(2)-C6 fungal-type" evidence="2">
    <location>
        <begin position="53"/>
        <end position="75"/>
    </location>
</feature>
<dbReference type="OrthoDB" id="5426982at2759"/>
<organism evidence="3 4">
    <name type="scientific">Hyaloscypha variabilis (strain UAMH 11265 / GT02V1 / F)</name>
    <name type="common">Meliniomyces variabilis</name>
    <dbReference type="NCBI Taxonomy" id="1149755"/>
    <lineage>
        <taxon>Eukaryota</taxon>
        <taxon>Fungi</taxon>
        <taxon>Dikarya</taxon>
        <taxon>Ascomycota</taxon>
        <taxon>Pezizomycotina</taxon>
        <taxon>Leotiomycetes</taxon>
        <taxon>Helotiales</taxon>
        <taxon>Hyaloscyphaceae</taxon>
        <taxon>Hyaloscypha</taxon>
        <taxon>Hyaloscypha variabilis</taxon>
    </lineage>
</organism>